<dbReference type="InterPro" id="IPR050416">
    <property type="entry name" value="FAD-linked_Oxidoreductase"/>
</dbReference>
<dbReference type="EMBL" id="KL648697">
    <property type="protein sequence ID" value="KEY65561.1"/>
    <property type="molecule type" value="Genomic_DNA"/>
</dbReference>
<evidence type="ECO:0000313" key="8">
    <source>
        <dbReference type="EMBL" id="KEY65561.1"/>
    </source>
</evidence>
<dbReference type="AlphaFoldDB" id="A0A084AJT2"/>
<organism evidence="8 9">
    <name type="scientific">Stachybotrys chartarum (strain CBS 109288 / IBT 7711)</name>
    <name type="common">Toxic black mold</name>
    <name type="synonym">Stilbospora chartarum</name>
    <dbReference type="NCBI Taxonomy" id="1280523"/>
    <lineage>
        <taxon>Eukaryota</taxon>
        <taxon>Fungi</taxon>
        <taxon>Dikarya</taxon>
        <taxon>Ascomycota</taxon>
        <taxon>Pezizomycotina</taxon>
        <taxon>Sordariomycetes</taxon>
        <taxon>Hypocreomycetidae</taxon>
        <taxon>Hypocreales</taxon>
        <taxon>Stachybotryaceae</taxon>
        <taxon>Stachybotrys</taxon>
    </lineage>
</organism>
<accession>A0A084AJT2</accession>
<dbReference type="Pfam" id="PF01565">
    <property type="entry name" value="FAD_binding_4"/>
    <property type="match status" value="1"/>
</dbReference>
<keyword evidence="9" id="KW-1185">Reference proteome</keyword>
<dbReference type="InterPro" id="IPR016166">
    <property type="entry name" value="FAD-bd_PCMH"/>
</dbReference>
<proteinExistence type="inferred from homology"/>
<dbReference type="HOGENOM" id="CLU_018354_0_0_1"/>
<evidence type="ECO:0000256" key="3">
    <source>
        <dbReference type="ARBA" id="ARBA00022729"/>
    </source>
</evidence>
<name>A0A084AJT2_STACB</name>
<evidence type="ECO:0000256" key="2">
    <source>
        <dbReference type="ARBA" id="ARBA00022630"/>
    </source>
</evidence>
<evidence type="ECO:0000259" key="7">
    <source>
        <dbReference type="PROSITE" id="PS51387"/>
    </source>
</evidence>
<dbReference type="OrthoDB" id="415825at2759"/>
<evidence type="ECO:0000256" key="1">
    <source>
        <dbReference type="ARBA" id="ARBA00005466"/>
    </source>
</evidence>
<feature type="chain" id="PRO_5001771032" description="FAD-binding PCMH-type domain-containing protein" evidence="6">
    <location>
        <begin position="22"/>
        <end position="497"/>
    </location>
</feature>
<feature type="domain" description="FAD-binding PCMH-type" evidence="7">
    <location>
        <begin position="63"/>
        <end position="235"/>
    </location>
</feature>
<keyword evidence="2" id="KW-0285">Flavoprotein</keyword>
<dbReference type="PANTHER" id="PTHR42973:SF32">
    <property type="entry name" value="FAD-LINKED OXIDOREDUCTASE AFOF"/>
    <property type="match status" value="1"/>
</dbReference>
<evidence type="ECO:0000256" key="5">
    <source>
        <dbReference type="ARBA" id="ARBA00023002"/>
    </source>
</evidence>
<dbReference type="GO" id="GO:0016491">
    <property type="term" value="F:oxidoreductase activity"/>
    <property type="evidence" value="ECO:0007669"/>
    <property type="project" value="UniProtKB-KW"/>
</dbReference>
<evidence type="ECO:0000313" key="9">
    <source>
        <dbReference type="Proteomes" id="UP000028045"/>
    </source>
</evidence>
<dbReference type="PROSITE" id="PS51387">
    <property type="entry name" value="FAD_PCMH"/>
    <property type="match status" value="1"/>
</dbReference>
<dbReference type="InterPro" id="IPR036318">
    <property type="entry name" value="FAD-bd_PCMH-like_sf"/>
</dbReference>
<comment type="similarity">
    <text evidence="1">Belongs to the oxygen-dependent FAD-linked oxidoreductase family.</text>
</comment>
<dbReference type="GO" id="GO:0071949">
    <property type="term" value="F:FAD binding"/>
    <property type="evidence" value="ECO:0007669"/>
    <property type="project" value="InterPro"/>
</dbReference>
<dbReference type="PANTHER" id="PTHR42973">
    <property type="entry name" value="BINDING OXIDOREDUCTASE, PUTATIVE (AFU_ORTHOLOGUE AFUA_1G17690)-RELATED"/>
    <property type="match status" value="1"/>
</dbReference>
<keyword evidence="3 6" id="KW-0732">Signal</keyword>
<dbReference type="Proteomes" id="UP000028045">
    <property type="component" value="Unassembled WGS sequence"/>
</dbReference>
<dbReference type="InterPro" id="IPR006094">
    <property type="entry name" value="Oxid_FAD_bind_N"/>
</dbReference>
<keyword evidence="4" id="KW-0274">FAD</keyword>
<dbReference type="Pfam" id="PF08031">
    <property type="entry name" value="BBE"/>
    <property type="match status" value="1"/>
</dbReference>
<dbReference type="InterPro" id="IPR012951">
    <property type="entry name" value="BBE"/>
</dbReference>
<evidence type="ECO:0000256" key="4">
    <source>
        <dbReference type="ARBA" id="ARBA00022827"/>
    </source>
</evidence>
<dbReference type="SUPFAM" id="SSF56176">
    <property type="entry name" value="FAD-binding/transporter-associated domain-like"/>
    <property type="match status" value="1"/>
</dbReference>
<evidence type="ECO:0000256" key="6">
    <source>
        <dbReference type="SAM" id="SignalP"/>
    </source>
</evidence>
<gene>
    <name evidence="8" type="ORF">S7711_08240</name>
</gene>
<dbReference type="Gene3D" id="3.40.462.20">
    <property type="match status" value="1"/>
</dbReference>
<reference evidence="8 9" key="1">
    <citation type="journal article" date="2014" name="BMC Genomics">
        <title>Comparative genome sequencing reveals chemotype-specific gene clusters in the toxigenic black mold Stachybotrys.</title>
        <authorList>
            <person name="Semeiks J."/>
            <person name="Borek D."/>
            <person name="Otwinowski Z."/>
            <person name="Grishin N.V."/>
        </authorList>
    </citation>
    <scope>NUCLEOTIDE SEQUENCE [LARGE SCALE GENOMIC DNA]</scope>
    <source>
        <strain evidence="9">CBS 109288 / IBT 7711</strain>
    </source>
</reference>
<keyword evidence="5" id="KW-0560">Oxidoreductase</keyword>
<protein>
    <recommendedName>
        <fullName evidence="7">FAD-binding PCMH-type domain-containing protein</fullName>
    </recommendedName>
</protein>
<dbReference type="Gene3D" id="3.30.465.10">
    <property type="match status" value="1"/>
</dbReference>
<feature type="signal peptide" evidence="6">
    <location>
        <begin position="1"/>
        <end position="21"/>
    </location>
</feature>
<dbReference type="InterPro" id="IPR016169">
    <property type="entry name" value="FAD-bd_PCMH_sub2"/>
</dbReference>
<sequence length="497" mass="53765">MWTKAVSYATLLGLLVAQATATCTRDIRSILLDDGNTWSARTTITFPEDGAAFNNVTGRWSIYAAPTYAAAISPGTEEDVIQAVKLARQHGINFLATGGRHSVVNTLERLQNGLAIDLSKFNSIQVDRDAATLTIGGGVITRDVFGPVSEAGLEIPVGSCSCTGFVGVTLGGGASSWLAQRGMISDSLLSARLITAEGEVVEVSETSNADLFWALRGAGTNFGIITSATYQLYPHTNNDEIVVIDMTFPPQANLSYYNAIESIWRVQPAELSASSMIIYNGTLGMPLIVGSFLYFGSREDALEVLAPVLNLRPLGLNINISPWSRLSNTILMGNDRQTCIPGSIHNTYAAFARQVSVPFLVRTFEAMSDFYAANPAARRSLAAYRYHGHGPADEIPDDATAFPWRNSEAGMEVIFDWTPGHATAEAASDSLGQQIRDDFVATSGYDELAVYVNMARASDTLENIYGAHRLPRLAALKRAWDPDNVFRNHHPLPTSYP</sequence>